<reference evidence="2 3" key="1">
    <citation type="submission" date="2019-03" db="EMBL/GenBank/DDBJ databases">
        <title>First draft genome of Liparis tanakae, snailfish: a comprehensive survey of snailfish specific genes.</title>
        <authorList>
            <person name="Kim W."/>
            <person name="Song I."/>
            <person name="Jeong J.-H."/>
            <person name="Kim D."/>
            <person name="Kim S."/>
            <person name="Ryu S."/>
            <person name="Song J.Y."/>
            <person name="Lee S.K."/>
        </authorList>
    </citation>
    <scope>NUCLEOTIDE SEQUENCE [LARGE SCALE GENOMIC DNA]</scope>
    <source>
        <tissue evidence="2">Muscle</tissue>
    </source>
</reference>
<gene>
    <name evidence="2" type="ORF">EYF80_006598</name>
</gene>
<evidence type="ECO:0000313" key="2">
    <source>
        <dbReference type="EMBL" id="TNN82991.1"/>
    </source>
</evidence>
<dbReference type="OrthoDB" id="10692461at2759"/>
<dbReference type="InterPro" id="IPR001646">
    <property type="entry name" value="5peptide_repeat"/>
</dbReference>
<feature type="region of interest" description="Disordered" evidence="1">
    <location>
        <begin position="47"/>
        <end position="91"/>
    </location>
</feature>
<evidence type="ECO:0000313" key="3">
    <source>
        <dbReference type="Proteomes" id="UP000314294"/>
    </source>
</evidence>
<dbReference type="Gene3D" id="2.160.20.80">
    <property type="entry name" value="E3 ubiquitin-protein ligase SopA"/>
    <property type="match status" value="1"/>
</dbReference>
<dbReference type="Proteomes" id="UP000314294">
    <property type="component" value="Unassembled WGS sequence"/>
</dbReference>
<protein>
    <submittedName>
        <fullName evidence="2">Uncharacterized protein</fullName>
    </submittedName>
</protein>
<comment type="caution">
    <text evidence="2">The sequence shown here is derived from an EMBL/GenBank/DDBJ whole genome shotgun (WGS) entry which is preliminary data.</text>
</comment>
<dbReference type="EMBL" id="SRLO01000035">
    <property type="protein sequence ID" value="TNN82991.1"/>
    <property type="molecule type" value="Genomic_DNA"/>
</dbReference>
<keyword evidence="3" id="KW-1185">Reference proteome</keyword>
<dbReference type="AlphaFoldDB" id="A0A4Z2IYX6"/>
<proteinExistence type="predicted"/>
<dbReference type="SUPFAM" id="SSF141571">
    <property type="entry name" value="Pentapeptide repeat-like"/>
    <property type="match status" value="1"/>
</dbReference>
<accession>A0A4Z2IYX6</accession>
<evidence type="ECO:0000256" key="1">
    <source>
        <dbReference type="SAM" id="MobiDB-lite"/>
    </source>
</evidence>
<organism evidence="2 3">
    <name type="scientific">Liparis tanakae</name>
    <name type="common">Tanaka's snailfish</name>
    <dbReference type="NCBI Taxonomy" id="230148"/>
    <lineage>
        <taxon>Eukaryota</taxon>
        <taxon>Metazoa</taxon>
        <taxon>Chordata</taxon>
        <taxon>Craniata</taxon>
        <taxon>Vertebrata</taxon>
        <taxon>Euteleostomi</taxon>
        <taxon>Actinopterygii</taxon>
        <taxon>Neopterygii</taxon>
        <taxon>Teleostei</taxon>
        <taxon>Neoteleostei</taxon>
        <taxon>Acanthomorphata</taxon>
        <taxon>Eupercaria</taxon>
        <taxon>Perciformes</taxon>
        <taxon>Cottioidei</taxon>
        <taxon>Cottales</taxon>
        <taxon>Liparidae</taxon>
        <taxon>Liparis</taxon>
    </lineage>
</organism>
<sequence>MWASAWVKLANGPQIGDQRPTRPRITFHWRQMLRRYAGDDIMSSAGRRRREAPCSWSESFGLGDGRDPQREMRPSERRSRARIQPGPAHLHRRPCGAVKLLQLIGPSCRLHGAQLHGAQLHGARLHGARLHGARLHGARLHGAQLEDALRL</sequence>
<feature type="compositionally biased region" description="Basic and acidic residues" evidence="1">
    <location>
        <begin position="64"/>
        <end position="78"/>
    </location>
</feature>
<dbReference type="Pfam" id="PF00805">
    <property type="entry name" value="Pentapeptide"/>
    <property type="match status" value="1"/>
</dbReference>
<name>A0A4Z2IYX6_9TELE</name>